<evidence type="ECO:0000313" key="3">
    <source>
        <dbReference type="Proteomes" id="UP001230268"/>
    </source>
</evidence>
<feature type="coiled-coil region" evidence="1">
    <location>
        <begin position="120"/>
        <end position="266"/>
    </location>
</feature>
<evidence type="ECO:0000256" key="1">
    <source>
        <dbReference type="SAM" id="Coils"/>
    </source>
</evidence>
<name>A0AAD8UWJ7_BABGI</name>
<dbReference type="InterPro" id="IPR038835">
    <property type="entry name" value="Giardin_beta-like"/>
</dbReference>
<proteinExistence type="predicted"/>
<comment type="caution">
    <text evidence="2">The sequence shown here is derived from an EMBL/GenBank/DDBJ whole genome shotgun (WGS) entry which is preliminary data.</text>
</comment>
<dbReference type="EMBL" id="JAVEPI010000001">
    <property type="protein sequence ID" value="KAK1445153.1"/>
    <property type="molecule type" value="Genomic_DNA"/>
</dbReference>
<keyword evidence="3" id="KW-1185">Reference proteome</keyword>
<evidence type="ECO:0000313" key="2">
    <source>
        <dbReference type="EMBL" id="KAK1445153.1"/>
    </source>
</evidence>
<organism evidence="2 3">
    <name type="scientific">Babesia gibsoni</name>
    <dbReference type="NCBI Taxonomy" id="33632"/>
    <lineage>
        <taxon>Eukaryota</taxon>
        <taxon>Sar</taxon>
        <taxon>Alveolata</taxon>
        <taxon>Apicomplexa</taxon>
        <taxon>Aconoidasida</taxon>
        <taxon>Piroplasmida</taxon>
        <taxon>Babesiidae</taxon>
        <taxon>Babesia</taxon>
    </lineage>
</organism>
<reference evidence="2" key="1">
    <citation type="submission" date="2023-08" db="EMBL/GenBank/DDBJ databases">
        <title>Draft sequence of the Babesia gibsoni genome.</title>
        <authorList>
            <person name="Yamagishi J.Y."/>
            <person name="Xuan X.X."/>
        </authorList>
    </citation>
    <scope>NUCLEOTIDE SEQUENCE</scope>
    <source>
        <strain evidence="2">Azabu</strain>
    </source>
</reference>
<dbReference type="PANTHER" id="PTHR37027:SF2">
    <property type="entry name" value="CHROMOSOME UNDETERMINED SCAFFOLD_148, WHOLE GENOME SHOTGUN SEQUENCE"/>
    <property type="match status" value="1"/>
</dbReference>
<dbReference type="AlphaFoldDB" id="A0AAD8UWJ7"/>
<dbReference type="PANTHER" id="PTHR37027">
    <property type="entry name" value="KDE4"/>
    <property type="match status" value="1"/>
</dbReference>
<sequence>MVLAEKLRELTAISLDDDEEWKRPTSGWTSRNNELSRSYGSIASTAVSGNQSLKSYLSQIKKGIDSRDFQSESPIEEEISINLAGICNNKSNDKYERVKKLESSLCGIQTNVETKRSNILEEIYQKLNNLETKIAEGETLERKNYMEANKKMEIIERNISTVKAKHDLELKDTIGKMEEVYQRFNEAMKKEKEQWKKTEREVIDDVNMQINTIRDDLEDMKKAKTHIASYLRKYIDVELPQLKSRIAAASEDIHKMEKNIVTSTNEDLVMLATFIKHETSQLKEIKRSVLNEVLKNADLTKTQLAKECEERKQMQQRMVALMEETLKRLGSPL</sequence>
<gene>
    <name evidence="2" type="ORF">BgAZ_110590</name>
</gene>
<keyword evidence="1" id="KW-0175">Coiled coil</keyword>
<dbReference type="Proteomes" id="UP001230268">
    <property type="component" value="Unassembled WGS sequence"/>
</dbReference>
<accession>A0AAD8UWJ7</accession>
<protein>
    <submittedName>
        <fullName evidence="2">Uncharacterized protein</fullName>
    </submittedName>
</protein>